<reference evidence="3" key="1">
    <citation type="submission" date="2025-08" db="UniProtKB">
        <authorList>
            <consortium name="RefSeq"/>
        </authorList>
    </citation>
    <scope>IDENTIFICATION</scope>
</reference>
<feature type="region of interest" description="Disordered" evidence="1">
    <location>
        <begin position="230"/>
        <end position="281"/>
    </location>
</feature>
<organism evidence="2 3">
    <name type="scientific">Derxia gummosa DSM 723</name>
    <dbReference type="NCBI Taxonomy" id="1121388"/>
    <lineage>
        <taxon>Bacteria</taxon>
        <taxon>Pseudomonadati</taxon>
        <taxon>Pseudomonadota</taxon>
        <taxon>Betaproteobacteria</taxon>
        <taxon>Burkholderiales</taxon>
        <taxon>Alcaligenaceae</taxon>
        <taxon>Derxia</taxon>
    </lineage>
</organism>
<dbReference type="AlphaFoldDB" id="A0A8B6X271"/>
<dbReference type="Pfam" id="PF07793">
    <property type="entry name" value="DUF1631"/>
    <property type="match status" value="1"/>
</dbReference>
<evidence type="ECO:0000313" key="2">
    <source>
        <dbReference type="Proteomes" id="UP000675920"/>
    </source>
</evidence>
<dbReference type="Proteomes" id="UP000675920">
    <property type="component" value="Unplaced"/>
</dbReference>
<feature type="compositionally biased region" description="Low complexity" evidence="1">
    <location>
        <begin position="260"/>
        <end position="269"/>
    </location>
</feature>
<name>A0A8B6X271_9BURK</name>
<sequence>MNTATRPDLPERRTQLEQATDLAVDAFARCLHEVLPRVEAELYAAAERERDRTRQVRLLDAQQLVRRHRESLENAFRRAFAEIVRSRVTPGERPPTRPTATTPLLGLSLVNDADVEAEVVVRRLVERMRNPRDEKSAETLSALDERVGYLLGREHLKDDESPLSPEALVRAIQRCCEILDTENAIRVEILKSFEQVVAPGFVAGFEAVNTGFVQRQVLPDLAAWRRARAESRQGQHDGAYASSATQPLGRHPAATQPFGARTAAHPAAAPVSTQPGLGRSARNGMLAGNLNTGSSTGAQIDTRGGTGRHDVLPQDLHGHYSPAASLIDSFTLWRARQPVRRGQGEPTPDTVWPAGHRAVLDALPSLIPATPAVAAAMSGVVNAPLSDLNLLHQVRDNARRVGVPTDEEILIDLVALLIDKLLADAVMPERTRRLIARLQVPLLRAALLDRAFFARPEHPARRLLDAIGRAAVGREQPGEGDARFYEMLFDVVTTVETRFIDDLGVFEQEIGVIDAFLADEAERTALRYARATELLRQIERRQAADAQVEAQIDEAMTGTTLPDPVRGFITGPWRQVLVEAAVSGASDDTRAALRDVISDLGWSVLPKSDPADRQRLVQLLPGLLKRIKSGLLTISWPGEEQNRFFAGLMQLHSTAVRLSAPRADAFDNERFERLAAQVRALRIDTDSTDQPPPPIAPALVRASAEESRLPLTVPEPWAHNRTLNVVPLPAEEADGWLVQLRRGDWIERLDGSKPALLQLRWISPLRSLWLFTDRAAQNATSFTPELLREQLMLRLIRVVTDAHDLSGRVLRSVEATISD</sequence>
<dbReference type="RefSeq" id="WP_028310797.1">
    <property type="nucleotide sequence ID" value="NZ_AXWS01000008.1"/>
</dbReference>
<proteinExistence type="predicted"/>
<keyword evidence="2" id="KW-1185">Reference proteome</keyword>
<accession>A0A8B6X271</accession>
<dbReference type="InterPro" id="IPR012434">
    <property type="entry name" value="DUF1631"/>
</dbReference>
<evidence type="ECO:0000256" key="1">
    <source>
        <dbReference type="SAM" id="MobiDB-lite"/>
    </source>
</evidence>
<dbReference type="OrthoDB" id="6188167at2"/>
<evidence type="ECO:0000313" key="3">
    <source>
        <dbReference type="RefSeq" id="WP_028310797.1"/>
    </source>
</evidence>
<protein>
    <submittedName>
        <fullName evidence="3">DUF1631 family protein</fullName>
    </submittedName>
</protein>